<reference evidence="12" key="1">
    <citation type="journal article" date="2021" name="PeerJ">
        <title>Extensive microbial diversity within the chicken gut microbiome revealed by metagenomics and culture.</title>
        <authorList>
            <person name="Gilroy R."/>
            <person name="Ravi A."/>
            <person name="Getino M."/>
            <person name="Pursley I."/>
            <person name="Horton D.L."/>
            <person name="Alikhan N.F."/>
            <person name="Baker D."/>
            <person name="Gharbi K."/>
            <person name="Hall N."/>
            <person name="Watson M."/>
            <person name="Adriaenssens E.M."/>
            <person name="Foster-Nyarko E."/>
            <person name="Jarju S."/>
            <person name="Secka A."/>
            <person name="Antonio M."/>
            <person name="Oren A."/>
            <person name="Chaudhuri R.R."/>
            <person name="La Ragione R."/>
            <person name="Hildebrand F."/>
            <person name="Pallen M.J."/>
        </authorList>
    </citation>
    <scope>NUCLEOTIDE SEQUENCE</scope>
    <source>
        <strain evidence="12">ChiSxjej3B15-1167</strain>
    </source>
</reference>
<dbReference type="InterPro" id="IPR008927">
    <property type="entry name" value="6-PGluconate_DH-like_C_sf"/>
</dbReference>
<dbReference type="InterPro" id="IPR036291">
    <property type="entry name" value="NAD(P)-bd_dom_sf"/>
</dbReference>
<dbReference type="GO" id="GO:0006571">
    <property type="term" value="P:tyrosine biosynthetic process"/>
    <property type="evidence" value="ECO:0007669"/>
    <property type="project" value="UniProtKB-KW"/>
</dbReference>
<dbReference type="InterPro" id="IPR003099">
    <property type="entry name" value="Prephen_DH"/>
</dbReference>
<dbReference type="Gene3D" id="3.40.50.720">
    <property type="entry name" value="NAD(P)-binding Rossmann-like Domain"/>
    <property type="match status" value="1"/>
</dbReference>
<dbReference type="PROSITE" id="PS51671">
    <property type="entry name" value="ACT"/>
    <property type="match status" value="1"/>
</dbReference>
<dbReference type="Pfam" id="PF02153">
    <property type="entry name" value="PDH_N"/>
    <property type="match status" value="1"/>
</dbReference>
<dbReference type="EC" id="1.3.1.12" evidence="3"/>
<evidence type="ECO:0000256" key="2">
    <source>
        <dbReference type="ARBA" id="ARBA00007964"/>
    </source>
</evidence>
<comment type="pathway">
    <text evidence="1">Amino-acid biosynthesis; L-tyrosine biosynthesis; (4-hydroxyphenyl)pyruvate from prephenate (NAD(+) route): step 1/1.</text>
</comment>
<keyword evidence="8" id="KW-0057">Aromatic amino acid biosynthesis</keyword>
<evidence type="ECO:0000256" key="9">
    <source>
        <dbReference type="ARBA" id="ARBA00049260"/>
    </source>
</evidence>
<evidence type="ECO:0000256" key="5">
    <source>
        <dbReference type="ARBA" id="ARBA00022498"/>
    </source>
</evidence>
<dbReference type="AlphaFoldDB" id="A0A9D2BD53"/>
<dbReference type="Gene3D" id="3.30.2130.10">
    <property type="entry name" value="VC0802-like"/>
    <property type="match status" value="1"/>
</dbReference>
<comment type="catalytic activity">
    <reaction evidence="9">
        <text>prephenate + NAD(+) = 3-(4-hydroxyphenyl)pyruvate + CO2 + NADH</text>
        <dbReference type="Rhea" id="RHEA:13869"/>
        <dbReference type="ChEBI" id="CHEBI:16526"/>
        <dbReference type="ChEBI" id="CHEBI:29934"/>
        <dbReference type="ChEBI" id="CHEBI:36242"/>
        <dbReference type="ChEBI" id="CHEBI:57540"/>
        <dbReference type="ChEBI" id="CHEBI:57945"/>
        <dbReference type="EC" id="1.3.1.12"/>
    </reaction>
</comment>
<evidence type="ECO:0000313" key="13">
    <source>
        <dbReference type="Proteomes" id="UP000886805"/>
    </source>
</evidence>
<dbReference type="PROSITE" id="PS51176">
    <property type="entry name" value="PDH_ADH"/>
    <property type="match status" value="1"/>
</dbReference>
<feature type="domain" description="ACT" evidence="11">
    <location>
        <begin position="298"/>
        <end position="367"/>
    </location>
</feature>
<dbReference type="Proteomes" id="UP000886805">
    <property type="component" value="Unassembled WGS sequence"/>
</dbReference>
<dbReference type="FunFam" id="3.40.50.720:FF:000208">
    <property type="entry name" value="Prephenate dehydrogenase"/>
    <property type="match status" value="1"/>
</dbReference>
<evidence type="ECO:0000256" key="8">
    <source>
        <dbReference type="ARBA" id="ARBA00023141"/>
    </source>
</evidence>
<gene>
    <name evidence="12" type="ORF">H9849_01620</name>
</gene>
<dbReference type="InterPro" id="IPR002912">
    <property type="entry name" value="ACT_dom"/>
</dbReference>
<evidence type="ECO:0000256" key="6">
    <source>
        <dbReference type="ARBA" id="ARBA00023002"/>
    </source>
</evidence>
<evidence type="ECO:0000256" key="3">
    <source>
        <dbReference type="ARBA" id="ARBA00012068"/>
    </source>
</evidence>
<dbReference type="GO" id="GO:0004665">
    <property type="term" value="F:prephenate dehydrogenase (NADP+) activity"/>
    <property type="evidence" value="ECO:0007669"/>
    <property type="project" value="InterPro"/>
</dbReference>
<evidence type="ECO:0000259" key="10">
    <source>
        <dbReference type="PROSITE" id="PS51176"/>
    </source>
</evidence>
<sequence length="367" mass="40131">MQTDHFTIGFIGLGLIGGSIAKTIRRVHPGSVIHGFDTDTDAGQAACQEGVLNTFSDQVDARFGECDIIFLCAPVAVNISYLSQLKDIVAPQCLITDVGSVKTPIQEAVDALGMAPQFIGGHPMVGSEKTGYANSNDHLLENAYYFLTPSDRTMFYLTATFSSFIQGLGALAVTLRPEQHDYITASISHIPHIVAAELVHLVRRADTDNGMLKQLAAGGFKDITRIASSSPVMWEQICLNNAGNIRSLLSDMVEDLQQVIAQLDEGNGGYVNEYFRTASEYRNSVPDHSIGLFEKVHKLYVYIPDEPGTLASVASQLAFNNINIKNIGIVHNREFEEGVLEIVLYDDEACTKAAEVLKERNYTVNVR</sequence>
<evidence type="ECO:0000313" key="12">
    <source>
        <dbReference type="EMBL" id="HIX71698.1"/>
    </source>
</evidence>
<dbReference type="Gene3D" id="1.10.3660.10">
    <property type="entry name" value="6-phosphogluconate dehydrogenase C-terminal like domain"/>
    <property type="match status" value="1"/>
</dbReference>
<feature type="domain" description="Prephenate/arogenate dehydrogenase" evidence="10">
    <location>
        <begin position="6"/>
        <end position="293"/>
    </location>
</feature>
<dbReference type="SUPFAM" id="SSF55021">
    <property type="entry name" value="ACT-like"/>
    <property type="match status" value="1"/>
</dbReference>
<evidence type="ECO:0000256" key="4">
    <source>
        <dbReference type="ARBA" id="ARBA00016891"/>
    </source>
</evidence>
<dbReference type="SUPFAM" id="SSF51735">
    <property type="entry name" value="NAD(P)-binding Rossmann-fold domains"/>
    <property type="match status" value="1"/>
</dbReference>
<dbReference type="PANTHER" id="PTHR21363:SF0">
    <property type="entry name" value="PREPHENATE DEHYDROGENASE [NADP(+)]"/>
    <property type="match status" value="1"/>
</dbReference>
<keyword evidence="7" id="KW-0520">NAD</keyword>
<dbReference type="InterPro" id="IPR045865">
    <property type="entry name" value="ACT-like_dom_sf"/>
</dbReference>
<protein>
    <recommendedName>
        <fullName evidence="4">Prephenate dehydrogenase</fullName>
        <ecNumber evidence="3">1.3.1.12</ecNumber>
    </recommendedName>
</protein>
<keyword evidence="5" id="KW-0827">Tyrosine biosynthesis</keyword>
<evidence type="ECO:0000256" key="1">
    <source>
        <dbReference type="ARBA" id="ARBA00005067"/>
    </source>
</evidence>
<dbReference type="GO" id="GO:0070403">
    <property type="term" value="F:NAD+ binding"/>
    <property type="evidence" value="ECO:0007669"/>
    <property type="project" value="InterPro"/>
</dbReference>
<name>A0A9D2BD53_9FIRM</name>
<dbReference type="EMBL" id="DXEQ01000043">
    <property type="protein sequence ID" value="HIX71698.1"/>
    <property type="molecule type" value="Genomic_DNA"/>
</dbReference>
<evidence type="ECO:0000256" key="7">
    <source>
        <dbReference type="ARBA" id="ARBA00023027"/>
    </source>
</evidence>
<proteinExistence type="inferred from homology"/>
<accession>A0A9D2BD53</accession>
<dbReference type="SUPFAM" id="SSF48179">
    <property type="entry name" value="6-phosphogluconate dehydrogenase C-terminal domain-like"/>
    <property type="match status" value="1"/>
</dbReference>
<dbReference type="InterPro" id="IPR050812">
    <property type="entry name" value="Preph/Arog_dehydrog"/>
</dbReference>
<comment type="similarity">
    <text evidence="2">Belongs to the prephenate/arogenate dehydrogenase family.</text>
</comment>
<keyword evidence="8" id="KW-0028">Amino-acid biosynthesis</keyword>
<keyword evidence="6" id="KW-0560">Oxidoreductase</keyword>
<reference evidence="12" key="2">
    <citation type="submission" date="2021-04" db="EMBL/GenBank/DDBJ databases">
        <authorList>
            <person name="Gilroy R."/>
        </authorList>
    </citation>
    <scope>NUCLEOTIDE SEQUENCE</scope>
    <source>
        <strain evidence="12">ChiSxjej3B15-1167</strain>
    </source>
</reference>
<comment type="caution">
    <text evidence="12">The sequence shown here is derived from an EMBL/GenBank/DDBJ whole genome shotgun (WGS) entry which is preliminary data.</text>
</comment>
<dbReference type="InterPro" id="IPR046825">
    <property type="entry name" value="PDH_C"/>
</dbReference>
<dbReference type="GO" id="GO:0008977">
    <property type="term" value="F:prephenate dehydrogenase (NAD+) activity"/>
    <property type="evidence" value="ECO:0007669"/>
    <property type="project" value="UniProtKB-EC"/>
</dbReference>
<organism evidence="12 13">
    <name type="scientific">Candidatus Anaerobutyricum stercoripullorum</name>
    <dbReference type="NCBI Taxonomy" id="2838456"/>
    <lineage>
        <taxon>Bacteria</taxon>
        <taxon>Bacillati</taxon>
        <taxon>Bacillota</taxon>
        <taxon>Clostridia</taxon>
        <taxon>Lachnospirales</taxon>
        <taxon>Lachnospiraceae</taxon>
        <taxon>Anaerobutyricum</taxon>
    </lineage>
</organism>
<evidence type="ECO:0000259" key="11">
    <source>
        <dbReference type="PROSITE" id="PS51671"/>
    </source>
</evidence>
<dbReference type="PANTHER" id="PTHR21363">
    <property type="entry name" value="PREPHENATE DEHYDROGENASE"/>
    <property type="match status" value="1"/>
</dbReference>
<dbReference type="Pfam" id="PF20463">
    <property type="entry name" value="PDH_C"/>
    <property type="match status" value="1"/>
</dbReference>
<dbReference type="InterPro" id="IPR046826">
    <property type="entry name" value="PDH_N"/>
</dbReference>